<dbReference type="OrthoDB" id="4097008at2759"/>
<dbReference type="Pfam" id="PF12634">
    <property type="entry name" value="Inp1"/>
    <property type="match status" value="1"/>
</dbReference>
<dbReference type="AlphaFoldDB" id="A0A8A3P0A6"/>
<feature type="region of interest" description="Disordered" evidence="6">
    <location>
        <begin position="455"/>
        <end position="536"/>
    </location>
</feature>
<feature type="compositionally biased region" description="Low complexity" evidence="6">
    <location>
        <begin position="388"/>
        <end position="401"/>
    </location>
</feature>
<dbReference type="EMBL" id="CP063406">
    <property type="protein sequence ID" value="QSZ31213.1"/>
    <property type="molecule type" value="Genomic_DNA"/>
</dbReference>
<feature type="compositionally biased region" description="Polar residues" evidence="6">
    <location>
        <begin position="268"/>
        <end position="282"/>
    </location>
</feature>
<feature type="compositionally biased region" description="Basic and acidic residues" evidence="6">
    <location>
        <begin position="484"/>
        <end position="494"/>
    </location>
</feature>
<dbReference type="GO" id="GO:0045033">
    <property type="term" value="P:peroxisome inheritance"/>
    <property type="evidence" value="ECO:0007669"/>
    <property type="project" value="InterPro"/>
</dbReference>
<reference evidence="7" key="1">
    <citation type="submission" date="2020-10" db="EMBL/GenBank/DDBJ databases">
        <title>Genome Sequence of Monilinia vaccinii-corymbosi Sheds Light on Mummy Berry Disease Infection of Blueberry and Mating Type.</title>
        <authorList>
            <person name="Yow A.G."/>
            <person name="Zhang Y."/>
            <person name="Bansal K."/>
            <person name="Eacker S.M."/>
            <person name="Sullivan S."/>
            <person name="Liachko I."/>
            <person name="Cubeta M.A."/>
            <person name="Rollins J.A."/>
            <person name="Ashrafi H."/>
        </authorList>
    </citation>
    <scope>NUCLEOTIDE SEQUENCE</scope>
    <source>
        <strain evidence="7">RL-1</strain>
    </source>
</reference>
<gene>
    <name evidence="7" type="ORF">DSL72_000776</name>
</gene>
<keyword evidence="5" id="KW-0472">Membrane</keyword>
<evidence type="ECO:0000256" key="5">
    <source>
        <dbReference type="ARBA" id="ARBA00023136"/>
    </source>
</evidence>
<comment type="similarity">
    <text evidence="3">Belongs to the INP1 family.</text>
</comment>
<protein>
    <recommendedName>
        <fullName evidence="4">Inheritance of peroxisomes protein 1</fullName>
    </recommendedName>
</protein>
<dbReference type="Proteomes" id="UP000672032">
    <property type="component" value="Chromosome 2"/>
</dbReference>
<comment type="function">
    <text evidence="1">Required for peroxisome inheritance.</text>
</comment>
<feature type="region of interest" description="Disordered" evidence="6">
    <location>
        <begin position="1"/>
        <end position="21"/>
    </location>
</feature>
<feature type="compositionally biased region" description="Polar residues" evidence="6">
    <location>
        <begin position="458"/>
        <end position="471"/>
    </location>
</feature>
<feature type="compositionally biased region" description="Basic and acidic residues" evidence="6">
    <location>
        <begin position="258"/>
        <end position="267"/>
    </location>
</feature>
<feature type="region of interest" description="Disordered" evidence="6">
    <location>
        <begin position="45"/>
        <end position="66"/>
    </location>
</feature>
<feature type="region of interest" description="Disordered" evidence="6">
    <location>
        <begin position="312"/>
        <end position="434"/>
    </location>
</feature>
<feature type="region of interest" description="Disordered" evidence="6">
    <location>
        <begin position="614"/>
        <end position="639"/>
    </location>
</feature>
<accession>A0A8A3P0A6</accession>
<evidence type="ECO:0000313" key="8">
    <source>
        <dbReference type="Proteomes" id="UP000672032"/>
    </source>
</evidence>
<evidence type="ECO:0000256" key="1">
    <source>
        <dbReference type="ARBA" id="ARBA00003594"/>
    </source>
</evidence>
<keyword evidence="8" id="KW-1185">Reference proteome</keyword>
<sequence length="639" mass="70159">MALNPSTSLTRPVSASGRLTSTPDPQIEILCSVDGARIISFSIPASSSSRPSSSNGSAEEDTDIRSSLRWSSPVERTLAIGTLRIYRAPESVAFVNCQKALKPILPRSQCWFVSDDGSSKFVLQVRKLQEYWRIEIRNTTSEEIQKVEEFKKILAQISLYEKTPCPFQRSFSVDLPIALQVPATQKPWKPVQRSSSRIPLPRGDLYPIASKSASLTSSSPKLSCTRARSCSPLQTHALHQSSSSPTETCIPPDLEFQKEEETPEKSSIKSTSPTTQPLINLPQAHSTEPQLTEYASPPSEPMIPVVSLVELDGGDSSDATTDETNVTAKNPAQPSYPQSPVEPKSHSQTLHHRSRSITAPPILSLITSPPPSTRRNRSPLRQAAVDNSASELSSSVESFHSTQSWHSPLDVPPSPPLSGPPSPTTTFPYPHDNIVLPKKAHSTQATSQLNVTPEIHGTWQTPSPINGSPRSLSPVPRTPTLINDGEKSEADRSEVNTPSPPRLRNRGTTSRNSERRALSNLPAAVNLFSPPPRSQRLQTARHFPTAIIQKTCEILLSPPSHLLHMMMKIASKIAAGEWRGVLLGEGEAVHWDFTEDEYHGENWNEDDFGFSLTPTPSRRRAVSSQSRVRMTPGESWEVD</sequence>
<organism evidence="7 8">
    <name type="scientific">Monilinia vaccinii-corymbosi</name>
    <dbReference type="NCBI Taxonomy" id="61207"/>
    <lineage>
        <taxon>Eukaryota</taxon>
        <taxon>Fungi</taxon>
        <taxon>Dikarya</taxon>
        <taxon>Ascomycota</taxon>
        <taxon>Pezizomycotina</taxon>
        <taxon>Leotiomycetes</taxon>
        <taxon>Helotiales</taxon>
        <taxon>Sclerotiniaceae</taxon>
        <taxon>Monilinia</taxon>
    </lineage>
</organism>
<evidence type="ECO:0000313" key="7">
    <source>
        <dbReference type="EMBL" id="QSZ31213.1"/>
    </source>
</evidence>
<comment type="subcellular location">
    <subcellularLocation>
        <location evidence="2">Peroxisome membrane</location>
        <topology evidence="2">Peripheral membrane protein</topology>
    </subcellularLocation>
</comment>
<evidence type="ECO:0000256" key="3">
    <source>
        <dbReference type="ARBA" id="ARBA00010707"/>
    </source>
</evidence>
<feature type="region of interest" description="Disordered" evidence="6">
    <location>
        <begin position="258"/>
        <end position="282"/>
    </location>
</feature>
<evidence type="ECO:0000256" key="6">
    <source>
        <dbReference type="SAM" id="MobiDB-lite"/>
    </source>
</evidence>
<feature type="compositionally biased region" description="Low complexity" evidence="6">
    <location>
        <begin position="45"/>
        <end position="54"/>
    </location>
</feature>
<dbReference type="InterPro" id="IPR024758">
    <property type="entry name" value="Inp1"/>
</dbReference>
<feature type="compositionally biased region" description="Polar residues" evidence="6">
    <location>
        <begin position="317"/>
        <end position="338"/>
    </location>
</feature>
<name>A0A8A3P0A6_9HELO</name>
<evidence type="ECO:0000256" key="4">
    <source>
        <dbReference type="ARBA" id="ARBA00021397"/>
    </source>
</evidence>
<evidence type="ECO:0000256" key="2">
    <source>
        <dbReference type="ARBA" id="ARBA00004421"/>
    </source>
</evidence>
<dbReference type="GO" id="GO:0005780">
    <property type="term" value="C:extrinsic component of intraperoxisomal membrane"/>
    <property type="evidence" value="ECO:0007669"/>
    <property type="project" value="InterPro"/>
</dbReference>
<feature type="compositionally biased region" description="Pro residues" evidence="6">
    <location>
        <begin position="410"/>
        <end position="423"/>
    </location>
</feature>
<proteinExistence type="inferred from homology"/>